<comment type="caution">
    <text evidence="1">The sequence shown here is derived from an EMBL/GenBank/DDBJ whole genome shotgun (WGS) entry which is preliminary data.</text>
</comment>
<reference evidence="1" key="1">
    <citation type="submission" date="2017-12" db="EMBL/GenBank/DDBJ databases">
        <title>Gene loss provides genomic basis for host adaptation in cereal stripe rust fungi.</title>
        <authorList>
            <person name="Xia C."/>
        </authorList>
    </citation>
    <scope>NUCLEOTIDE SEQUENCE [LARGE SCALE GENOMIC DNA]</scope>
    <source>
        <strain evidence="1">93-210</strain>
    </source>
</reference>
<organism evidence="1 2">
    <name type="scientific">Puccinia striiformis</name>
    <dbReference type="NCBI Taxonomy" id="27350"/>
    <lineage>
        <taxon>Eukaryota</taxon>
        <taxon>Fungi</taxon>
        <taxon>Dikarya</taxon>
        <taxon>Basidiomycota</taxon>
        <taxon>Pucciniomycotina</taxon>
        <taxon>Pucciniomycetes</taxon>
        <taxon>Pucciniales</taxon>
        <taxon>Pucciniaceae</taxon>
        <taxon>Puccinia</taxon>
    </lineage>
</organism>
<name>A0A2S4UVS7_9BASI</name>
<evidence type="ECO:0000313" key="2">
    <source>
        <dbReference type="Proteomes" id="UP000239156"/>
    </source>
</evidence>
<keyword evidence="2" id="KW-1185">Reference proteome</keyword>
<dbReference type="VEuPathDB" id="FungiDB:PSTT_12561"/>
<accession>A0A2S4UVS7</accession>
<dbReference type="Proteomes" id="UP000239156">
    <property type="component" value="Unassembled WGS sequence"/>
</dbReference>
<sequence length="61" mass="7000">MATQLPPVPSQLADSGQCPHPTCRLWSPCMQAQVLQTSPYCFRYQYPYHDCQRKALLPLHP</sequence>
<proteinExistence type="predicted"/>
<gene>
    <name evidence="1" type="ORF">PSTT_12561</name>
</gene>
<protein>
    <submittedName>
        <fullName evidence="1">Uncharacterized protein</fullName>
    </submittedName>
</protein>
<evidence type="ECO:0000313" key="1">
    <source>
        <dbReference type="EMBL" id="POW01331.1"/>
    </source>
</evidence>
<dbReference type="VEuPathDB" id="FungiDB:PSHT_12111"/>
<dbReference type="EMBL" id="PKSL01000161">
    <property type="protein sequence ID" value="POW01331.1"/>
    <property type="molecule type" value="Genomic_DNA"/>
</dbReference>